<gene>
    <name evidence="2" type="ORF">KIL84_008691</name>
</gene>
<sequence length="103" mass="10832">MAGDGGVLSLATRGRIRTPPKPCLGDLSQGLAVAVGSFPLAPGGPGSDARGKTPQNVPAPGPCPATIFPLRKPWIFFRTKFLRLHETKNPPPPLLMIRRGGRG</sequence>
<dbReference type="AlphaFoldDB" id="A0A9D3X8L5"/>
<evidence type="ECO:0000313" key="3">
    <source>
        <dbReference type="Proteomes" id="UP000827986"/>
    </source>
</evidence>
<keyword evidence="3" id="KW-1185">Reference proteome</keyword>
<feature type="region of interest" description="Disordered" evidence="1">
    <location>
        <begin position="42"/>
        <end position="61"/>
    </location>
</feature>
<evidence type="ECO:0000313" key="2">
    <source>
        <dbReference type="EMBL" id="KAH1174700.1"/>
    </source>
</evidence>
<dbReference type="EMBL" id="JAHDVG010000479">
    <property type="protein sequence ID" value="KAH1174700.1"/>
    <property type="molecule type" value="Genomic_DNA"/>
</dbReference>
<organism evidence="2 3">
    <name type="scientific">Mauremys mutica</name>
    <name type="common">yellowpond turtle</name>
    <dbReference type="NCBI Taxonomy" id="74926"/>
    <lineage>
        <taxon>Eukaryota</taxon>
        <taxon>Metazoa</taxon>
        <taxon>Chordata</taxon>
        <taxon>Craniata</taxon>
        <taxon>Vertebrata</taxon>
        <taxon>Euteleostomi</taxon>
        <taxon>Archelosauria</taxon>
        <taxon>Testudinata</taxon>
        <taxon>Testudines</taxon>
        <taxon>Cryptodira</taxon>
        <taxon>Durocryptodira</taxon>
        <taxon>Testudinoidea</taxon>
        <taxon>Geoemydidae</taxon>
        <taxon>Geoemydinae</taxon>
        <taxon>Mauremys</taxon>
    </lineage>
</organism>
<evidence type="ECO:0000256" key="1">
    <source>
        <dbReference type="SAM" id="MobiDB-lite"/>
    </source>
</evidence>
<reference evidence="2" key="1">
    <citation type="submission" date="2021-09" db="EMBL/GenBank/DDBJ databases">
        <title>The genome of Mauremys mutica provides insights into the evolution of semi-aquatic lifestyle.</title>
        <authorList>
            <person name="Gong S."/>
            <person name="Gao Y."/>
        </authorList>
    </citation>
    <scope>NUCLEOTIDE SEQUENCE</scope>
    <source>
        <strain evidence="2">MM-2020</strain>
        <tissue evidence="2">Muscle</tissue>
    </source>
</reference>
<dbReference type="Proteomes" id="UP000827986">
    <property type="component" value="Unassembled WGS sequence"/>
</dbReference>
<protein>
    <submittedName>
        <fullName evidence="2">Uncharacterized protein</fullName>
    </submittedName>
</protein>
<comment type="caution">
    <text evidence="2">The sequence shown here is derived from an EMBL/GenBank/DDBJ whole genome shotgun (WGS) entry which is preliminary data.</text>
</comment>
<name>A0A9D3X8L5_9SAUR</name>
<accession>A0A9D3X8L5</accession>
<proteinExistence type="predicted"/>